<evidence type="ECO:0000313" key="1">
    <source>
        <dbReference type="EMBL" id="CAH2396040.1"/>
    </source>
</evidence>
<sequence length="90" mass="10101">MVYERFTMFVNCACLLTCLRARYAAPINPWSDVRAFGKHANTLNLRIALSEIDSDFRGDAAAEEIDHGGALSGRVRRRPCLPPRAAENRH</sequence>
<evidence type="ECO:0000313" key="2">
    <source>
        <dbReference type="Proteomes" id="UP001153050"/>
    </source>
</evidence>
<proteinExistence type="predicted"/>
<accession>A0ABM9DHH3</accession>
<reference evidence="1 2" key="1">
    <citation type="submission" date="2022-03" db="EMBL/GenBank/DDBJ databases">
        <authorList>
            <person name="Brunel B."/>
        </authorList>
    </citation>
    <scope>NUCLEOTIDE SEQUENCE [LARGE SCALE GENOMIC DNA]</scope>
    <source>
        <strain evidence="1">STM5069sample</strain>
    </source>
</reference>
<organism evidence="1 2">
    <name type="scientific">Mesorhizobium escarrei</name>
    <dbReference type="NCBI Taxonomy" id="666018"/>
    <lineage>
        <taxon>Bacteria</taxon>
        <taxon>Pseudomonadati</taxon>
        <taxon>Pseudomonadota</taxon>
        <taxon>Alphaproteobacteria</taxon>
        <taxon>Hyphomicrobiales</taxon>
        <taxon>Phyllobacteriaceae</taxon>
        <taxon>Mesorhizobium</taxon>
    </lineage>
</organism>
<protein>
    <submittedName>
        <fullName evidence="1">Uncharacterized protein</fullName>
    </submittedName>
</protein>
<keyword evidence="2" id="KW-1185">Reference proteome</keyword>
<gene>
    <name evidence="1" type="ORF">MES5069_130021</name>
</gene>
<name>A0ABM9DHH3_9HYPH</name>
<dbReference type="EMBL" id="CAKXZT010000035">
    <property type="protein sequence ID" value="CAH2396040.1"/>
    <property type="molecule type" value="Genomic_DNA"/>
</dbReference>
<comment type="caution">
    <text evidence="1">The sequence shown here is derived from an EMBL/GenBank/DDBJ whole genome shotgun (WGS) entry which is preliminary data.</text>
</comment>
<dbReference type="Proteomes" id="UP001153050">
    <property type="component" value="Unassembled WGS sequence"/>
</dbReference>